<name>A0A8J4PWF2_9MYCE</name>
<evidence type="ECO:0000313" key="3">
    <source>
        <dbReference type="Proteomes" id="UP000695562"/>
    </source>
</evidence>
<protein>
    <recommendedName>
        <fullName evidence="1">N-acetyltransferase domain-containing protein</fullName>
    </recommendedName>
</protein>
<dbReference type="SUPFAM" id="SSF55729">
    <property type="entry name" value="Acyl-CoA N-acyltransferases (Nat)"/>
    <property type="match status" value="1"/>
</dbReference>
<dbReference type="Pfam" id="PF13302">
    <property type="entry name" value="Acetyltransf_3"/>
    <property type="match status" value="1"/>
</dbReference>
<dbReference type="Proteomes" id="UP000695562">
    <property type="component" value="Unassembled WGS sequence"/>
</dbReference>
<comment type="caution">
    <text evidence="2">The sequence shown here is derived from an EMBL/GenBank/DDBJ whole genome shotgun (WGS) entry which is preliminary data.</text>
</comment>
<evidence type="ECO:0000313" key="2">
    <source>
        <dbReference type="EMBL" id="KAF2074142.1"/>
    </source>
</evidence>
<dbReference type="OrthoDB" id="16998at2759"/>
<gene>
    <name evidence="2" type="ORF">CYY_004545</name>
</gene>
<dbReference type="InterPro" id="IPR016181">
    <property type="entry name" value="Acyl_CoA_acyltransferase"/>
</dbReference>
<proteinExistence type="predicted"/>
<dbReference type="AlphaFoldDB" id="A0A8J4PWF2"/>
<dbReference type="PROSITE" id="PS51186">
    <property type="entry name" value="GNAT"/>
    <property type="match status" value="1"/>
</dbReference>
<dbReference type="PANTHER" id="PTHR43610:SF1">
    <property type="entry name" value="N-ACETYLTRANSFERASE DOMAIN-CONTAINING PROTEIN"/>
    <property type="match status" value="1"/>
</dbReference>
<dbReference type="InterPro" id="IPR000182">
    <property type="entry name" value="GNAT_dom"/>
</dbReference>
<dbReference type="EMBL" id="AJWJ01000163">
    <property type="protein sequence ID" value="KAF2074142.1"/>
    <property type="molecule type" value="Genomic_DNA"/>
</dbReference>
<dbReference type="PANTHER" id="PTHR43610">
    <property type="entry name" value="BLL6696 PROTEIN"/>
    <property type="match status" value="1"/>
</dbReference>
<accession>A0A8J4PWF2</accession>
<organism evidence="2 3">
    <name type="scientific">Polysphondylium violaceum</name>
    <dbReference type="NCBI Taxonomy" id="133409"/>
    <lineage>
        <taxon>Eukaryota</taxon>
        <taxon>Amoebozoa</taxon>
        <taxon>Evosea</taxon>
        <taxon>Eumycetozoa</taxon>
        <taxon>Dictyostelia</taxon>
        <taxon>Dictyosteliales</taxon>
        <taxon>Dictyosteliaceae</taxon>
        <taxon>Polysphondylium</taxon>
    </lineage>
</organism>
<dbReference type="GO" id="GO:0016747">
    <property type="term" value="F:acyltransferase activity, transferring groups other than amino-acyl groups"/>
    <property type="evidence" value="ECO:0007669"/>
    <property type="project" value="InterPro"/>
</dbReference>
<reference evidence="2" key="1">
    <citation type="submission" date="2020-01" db="EMBL/GenBank/DDBJ databases">
        <title>Development of genomics and gene disruption for Polysphondylium violaceum indicates a role for the polyketide synthase stlB in stalk morphogenesis.</title>
        <authorList>
            <person name="Narita B."/>
            <person name="Kawabe Y."/>
            <person name="Kin K."/>
            <person name="Saito T."/>
            <person name="Gibbs R."/>
            <person name="Kuspa A."/>
            <person name="Muzny D."/>
            <person name="Queller D."/>
            <person name="Richards S."/>
            <person name="Strassman J."/>
            <person name="Sucgang R."/>
            <person name="Worley K."/>
            <person name="Schaap P."/>
        </authorList>
    </citation>
    <scope>NUCLEOTIDE SEQUENCE</scope>
    <source>
        <strain evidence="2">QSvi11</strain>
    </source>
</reference>
<dbReference type="Gene3D" id="3.40.630.30">
    <property type="match status" value="1"/>
</dbReference>
<sequence>MFRLNNFTKAFIRLNTRYYSTSTTTITSQQIIDSTQTTGFNTIPLDASRNTILQTRGIHNPNSFFSNLSTTIASTTSSTSNELTLVGETVELIPLKREHAQDLVEASKDGELSSLKFTVVPNQGSIGKYLDTAFAGKEQGTIIPFTIVRKSDGKVVGSTRFWKLDRVNRNVEIGHTWLSASVQRSSMNTECKLLLLTYAFEVLNCIRVQFTTDELNEKSAAAILRLGAKYEGTVRHERIMPDGRKRNSLRFSIIDSEWEDSKSILLSKLSR</sequence>
<keyword evidence="3" id="KW-1185">Reference proteome</keyword>
<evidence type="ECO:0000259" key="1">
    <source>
        <dbReference type="PROSITE" id="PS51186"/>
    </source>
</evidence>
<feature type="domain" description="N-acetyltransferase" evidence="1">
    <location>
        <begin position="90"/>
        <end position="250"/>
    </location>
</feature>